<dbReference type="Proteomes" id="UP000276133">
    <property type="component" value="Unassembled WGS sequence"/>
</dbReference>
<organism evidence="1 2">
    <name type="scientific">Brachionus plicatilis</name>
    <name type="common">Marine rotifer</name>
    <name type="synonym">Brachionus muelleri</name>
    <dbReference type="NCBI Taxonomy" id="10195"/>
    <lineage>
        <taxon>Eukaryota</taxon>
        <taxon>Metazoa</taxon>
        <taxon>Spiralia</taxon>
        <taxon>Gnathifera</taxon>
        <taxon>Rotifera</taxon>
        <taxon>Eurotatoria</taxon>
        <taxon>Monogononta</taxon>
        <taxon>Pseudotrocha</taxon>
        <taxon>Ploima</taxon>
        <taxon>Brachionidae</taxon>
        <taxon>Brachionus</taxon>
    </lineage>
</organism>
<protein>
    <submittedName>
        <fullName evidence="1">Uncharacterized protein</fullName>
    </submittedName>
</protein>
<keyword evidence="2" id="KW-1185">Reference proteome</keyword>
<sequence length="59" mass="6716">MVVLDVFVYLGQMIVTVHGLGMSEEVLSSSLEPNKFFRFTLLSDLSWSNLENKLLKLLL</sequence>
<evidence type="ECO:0000313" key="2">
    <source>
        <dbReference type="Proteomes" id="UP000276133"/>
    </source>
</evidence>
<evidence type="ECO:0000313" key="1">
    <source>
        <dbReference type="EMBL" id="RMZ99281.1"/>
    </source>
</evidence>
<dbReference type="EMBL" id="REGN01010313">
    <property type="protein sequence ID" value="RMZ99281.1"/>
    <property type="molecule type" value="Genomic_DNA"/>
</dbReference>
<gene>
    <name evidence="1" type="ORF">BpHYR1_002120</name>
</gene>
<proteinExistence type="predicted"/>
<accession>A0A3M7PJI7</accession>
<reference evidence="1 2" key="1">
    <citation type="journal article" date="2018" name="Sci. Rep.">
        <title>Genomic signatures of local adaptation to the degree of environmental predictability in rotifers.</title>
        <authorList>
            <person name="Franch-Gras L."/>
            <person name="Hahn C."/>
            <person name="Garcia-Roger E.M."/>
            <person name="Carmona M.J."/>
            <person name="Serra M."/>
            <person name="Gomez A."/>
        </authorList>
    </citation>
    <scope>NUCLEOTIDE SEQUENCE [LARGE SCALE GENOMIC DNA]</scope>
    <source>
        <strain evidence="1">HYR1</strain>
    </source>
</reference>
<dbReference type="AlphaFoldDB" id="A0A3M7PJI7"/>
<comment type="caution">
    <text evidence="1">The sequence shown here is derived from an EMBL/GenBank/DDBJ whole genome shotgun (WGS) entry which is preliminary data.</text>
</comment>
<name>A0A3M7PJI7_BRAPC</name>